<proteinExistence type="predicted"/>
<gene>
    <name evidence="2" type="ORF">TNCV_5076221</name>
</gene>
<dbReference type="Proteomes" id="UP000887159">
    <property type="component" value="Unassembled WGS sequence"/>
</dbReference>
<protein>
    <submittedName>
        <fullName evidence="2">Uncharacterized protein</fullName>
    </submittedName>
</protein>
<dbReference type="AlphaFoldDB" id="A0A8X6RYB4"/>
<accession>A0A8X6RYB4</accession>
<evidence type="ECO:0000256" key="1">
    <source>
        <dbReference type="SAM" id="MobiDB-lite"/>
    </source>
</evidence>
<feature type="region of interest" description="Disordered" evidence="1">
    <location>
        <begin position="92"/>
        <end position="112"/>
    </location>
</feature>
<comment type="caution">
    <text evidence="2">The sequence shown here is derived from an EMBL/GenBank/DDBJ whole genome shotgun (WGS) entry which is preliminary data.</text>
</comment>
<organism evidence="2 3">
    <name type="scientific">Trichonephila clavipes</name>
    <name type="common">Golden silk orbweaver</name>
    <name type="synonym">Nephila clavipes</name>
    <dbReference type="NCBI Taxonomy" id="2585209"/>
    <lineage>
        <taxon>Eukaryota</taxon>
        <taxon>Metazoa</taxon>
        <taxon>Ecdysozoa</taxon>
        <taxon>Arthropoda</taxon>
        <taxon>Chelicerata</taxon>
        <taxon>Arachnida</taxon>
        <taxon>Araneae</taxon>
        <taxon>Araneomorphae</taxon>
        <taxon>Entelegynae</taxon>
        <taxon>Araneoidea</taxon>
        <taxon>Nephilidae</taxon>
        <taxon>Trichonephila</taxon>
    </lineage>
</organism>
<dbReference type="EMBL" id="BMAU01021225">
    <property type="protein sequence ID" value="GFY01155.1"/>
    <property type="molecule type" value="Genomic_DNA"/>
</dbReference>
<feature type="compositionally biased region" description="Basic and acidic residues" evidence="1">
    <location>
        <begin position="96"/>
        <end position="112"/>
    </location>
</feature>
<evidence type="ECO:0000313" key="3">
    <source>
        <dbReference type="Proteomes" id="UP000887159"/>
    </source>
</evidence>
<reference evidence="2" key="1">
    <citation type="submission" date="2020-08" db="EMBL/GenBank/DDBJ databases">
        <title>Multicomponent nature underlies the extraordinary mechanical properties of spider dragline silk.</title>
        <authorList>
            <person name="Kono N."/>
            <person name="Nakamura H."/>
            <person name="Mori M."/>
            <person name="Yoshida Y."/>
            <person name="Ohtoshi R."/>
            <person name="Malay A.D."/>
            <person name="Moran D.A.P."/>
            <person name="Tomita M."/>
            <person name="Numata K."/>
            <person name="Arakawa K."/>
        </authorList>
    </citation>
    <scope>NUCLEOTIDE SEQUENCE</scope>
</reference>
<keyword evidence="3" id="KW-1185">Reference proteome</keyword>
<name>A0A8X6RYB4_TRICX</name>
<sequence>MVYQVRRWSGFRCASLLTPCTNGVGTKVRKAVWADPLRSPTRDYWRRKRGPPRGFKGSASKLTRTFWIAFNLLYYFPHQFFRHSIEVAGATAPQGLRDRNDDDLLQTERRRL</sequence>
<evidence type="ECO:0000313" key="2">
    <source>
        <dbReference type="EMBL" id="GFY01155.1"/>
    </source>
</evidence>